<feature type="signal peptide" evidence="1">
    <location>
        <begin position="1"/>
        <end position="18"/>
    </location>
</feature>
<protein>
    <submittedName>
        <fullName evidence="2">Type-F conjugative transfer system mating-pair stabilization protein TraN</fullName>
    </submittedName>
</protein>
<evidence type="ECO:0000313" key="2">
    <source>
        <dbReference type="EMBL" id="TSE35502.1"/>
    </source>
</evidence>
<reference evidence="2 3" key="1">
    <citation type="submission" date="2019-07" db="EMBL/GenBank/DDBJ databases">
        <title>Tepidimonas charontis SPSP-6 draft genome.</title>
        <authorList>
            <person name="Da Costa M.S."/>
            <person name="Froufe H.J.C."/>
            <person name="Egas C."/>
            <person name="Albuquerque L."/>
        </authorList>
    </citation>
    <scope>NUCLEOTIDE SEQUENCE [LARGE SCALE GENOMIC DNA]</scope>
    <source>
        <strain evidence="2 3">SPSP-6</strain>
    </source>
</reference>
<gene>
    <name evidence="2" type="ORF">Tchar_00698</name>
</gene>
<comment type="caution">
    <text evidence="2">The sequence shown here is derived from an EMBL/GenBank/DDBJ whole genome shotgun (WGS) entry which is preliminary data.</text>
</comment>
<sequence>MRVIVAVLSGLMVGIAAAGTDQAFQAGKTLGAGSRQQAASQISAGSATGKVPSYGASAPETNYFQGGRGELSGHGITKMQTCATATPDSDPIKRQECEAVNFLARNPNTRPQFDLSNNPMFARAKNIRNNAENIFASLGMGGTGSTTQCVPRTITTPAQYSTDTCSSIREVGEQQCTMGRVIKIDADSNFQCDQTINAYETLKCRRTYEVSCTGGGTGCAPSGINTGTATISGFGRILLHQAGNNYWYLSAGTIAPDGSWINNYMFSGTFLQIFQSDIYFDITNKDNIATFFLDQILYDDNIAVWLNGNLIYHSTGGNDFNYCTVTEDGITYQHITDGRTCSSSFFGGGSNIYSYGGAELKHLLVNGTNHVRLKLVVGKNGDGIVRFKTLAYCPLNCSAILRNGCAGLEARAR</sequence>
<proteinExistence type="predicted"/>
<organism evidence="2 3">
    <name type="scientific">Tepidimonas charontis</name>
    <dbReference type="NCBI Taxonomy" id="2267262"/>
    <lineage>
        <taxon>Bacteria</taxon>
        <taxon>Pseudomonadati</taxon>
        <taxon>Pseudomonadota</taxon>
        <taxon>Betaproteobacteria</taxon>
        <taxon>Burkholderiales</taxon>
        <taxon>Tepidimonas</taxon>
    </lineage>
</organism>
<evidence type="ECO:0000256" key="1">
    <source>
        <dbReference type="SAM" id="SignalP"/>
    </source>
</evidence>
<keyword evidence="1" id="KW-0732">Signal</keyword>
<feature type="chain" id="PRO_5022141918" evidence="1">
    <location>
        <begin position="19"/>
        <end position="413"/>
    </location>
</feature>
<dbReference type="EMBL" id="VJON01000007">
    <property type="protein sequence ID" value="TSE35502.1"/>
    <property type="molecule type" value="Genomic_DNA"/>
</dbReference>
<name>A0A554XI48_9BURK</name>
<dbReference type="Proteomes" id="UP000318294">
    <property type="component" value="Unassembled WGS sequence"/>
</dbReference>
<evidence type="ECO:0000313" key="3">
    <source>
        <dbReference type="Proteomes" id="UP000318294"/>
    </source>
</evidence>
<accession>A0A554XI48</accession>
<dbReference type="RefSeq" id="WP_144327712.1">
    <property type="nucleotide sequence ID" value="NZ_VJON01000007.1"/>
</dbReference>
<dbReference type="OrthoDB" id="6942220at2"/>
<keyword evidence="3" id="KW-1185">Reference proteome</keyword>
<dbReference type="AlphaFoldDB" id="A0A554XI48"/>